<keyword evidence="12" id="KW-1185">Reference proteome</keyword>
<feature type="transmembrane region" description="Helical" evidence="8">
    <location>
        <begin position="243"/>
        <end position="262"/>
    </location>
</feature>
<proteinExistence type="predicted"/>
<dbReference type="Pfam" id="PF00001">
    <property type="entry name" value="7tm_1"/>
    <property type="match status" value="1"/>
</dbReference>
<feature type="transmembrane region" description="Helical" evidence="8">
    <location>
        <begin position="283"/>
        <end position="310"/>
    </location>
</feature>
<feature type="chain" id="PRO_5042841398" description="G-protein coupled receptors family 1 profile domain-containing protein" evidence="9">
    <location>
        <begin position="28"/>
        <end position="444"/>
    </location>
</feature>
<keyword evidence="3 8" id="KW-1133">Transmembrane helix</keyword>
<evidence type="ECO:0000256" key="5">
    <source>
        <dbReference type="ARBA" id="ARBA00023136"/>
    </source>
</evidence>
<evidence type="ECO:0000256" key="3">
    <source>
        <dbReference type="ARBA" id="ARBA00022989"/>
    </source>
</evidence>
<dbReference type="Gene3D" id="1.20.1070.10">
    <property type="entry name" value="Rhodopsin 7-helix transmembrane proteins"/>
    <property type="match status" value="1"/>
</dbReference>
<evidence type="ECO:0000259" key="10">
    <source>
        <dbReference type="PROSITE" id="PS50262"/>
    </source>
</evidence>
<evidence type="ECO:0000256" key="6">
    <source>
        <dbReference type="ARBA" id="ARBA00023170"/>
    </source>
</evidence>
<evidence type="ECO:0000313" key="11">
    <source>
        <dbReference type="EMBL" id="KAK7116134.1"/>
    </source>
</evidence>
<dbReference type="PANTHER" id="PTHR24243">
    <property type="entry name" value="G-PROTEIN COUPLED RECEPTOR"/>
    <property type="match status" value="1"/>
</dbReference>
<evidence type="ECO:0000256" key="2">
    <source>
        <dbReference type="ARBA" id="ARBA00022692"/>
    </source>
</evidence>
<dbReference type="InterPro" id="IPR017452">
    <property type="entry name" value="GPCR_Rhodpsn_7TM"/>
</dbReference>
<feature type="signal peptide" evidence="9">
    <location>
        <begin position="1"/>
        <end position="27"/>
    </location>
</feature>
<dbReference type="GO" id="GO:0005886">
    <property type="term" value="C:plasma membrane"/>
    <property type="evidence" value="ECO:0007669"/>
    <property type="project" value="TreeGrafter"/>
</dbReference>
<dbReference type="PANTHER" id="PTHR24243:SF233">
    <property type="entry name" value="THYROTROPIN-RELEASING HORMONE RECEPTOR"/>
    <property type="match status" value="1"/>
</dbReference>
<feature type="transmembrane region" description="Helical" evidence="8">
    <location>
        <begin position="143"/>
        <end position="163"/>
    </location>
</feature>
<keyword evidence="2 8" id="KW-0812">Transmembrane</keyword>
<keyword evidence="4" id="KW-0297">G-protein coupled receptor</keyword>
<protein>
    <recommendedName>
        <fullName evidence="10">G-protein coupled receptors family 1 profile domain-containing protein</fullName>
    </recommendedName>
</protein>
<evidence type="ECO:0000256" key="8">
    <source>
        <dbReference type="SAM" id="Phobius"/>
    </source>
</evidence>
<evidence type="ECO:0000256" key="9">
    <source>
        <dbReference type="SAM" id="SignalP"/>
    </source>
</evidence>
<evidence type="ECO:0000256" key="4">
    <source>
        <dbReference type="ARBA" id="ARBA00023040"/>
    </source>
</evidence>
<keyword evidence="9" id="KW-0732">Signal</keyword>
<organism evidence="11 12">
    <name type="scientific">Littorina saxatilis</name>
    <dbReference type="NCBI Taxonomy" id="31220"/>
    <lineage>
        <taxon>Eukaryota</taxon>
        <taxon>Metazoa</taxon>
        <taxon>Spiralia</taxon>
        <taxon>Lophotrochozoa</taxon>
        <taxon>Mollusca</taxon>
        <taxon>Gastropoda</taxon>
        <taxon>Caenogastropoda</taxon>
        <taxon>Littorinimorpha</taxon>
        <taxon>Littorinoidea</taxon>
        <taxon>Littorinidae</taxon>
        <taxon>Littorina</taxon>
    </lineage>
</organism>
<keyword evidence="5 8" id="KW-0472">Membrane</keyword>
<dbReference type="SUPFAM" id="SSF81321">
    <property type="entry name" value="Family A G protein-coupled receptor-like"/>
    <property type="match status" value="1"/>
</dbReference>
<accession>A0AAN9GPM6</accession>
<comment type="subcellular location">
    <subcellularLocation>
        <location evidence="1">Membrane</location>
        <topology evidence="1">Multi-pass membrane protein</topology>
    </subcellularLocation>
</comment>
<evidence type="ECO:0000256" key="1">
    <source>
        <dbReference type="ARBA" id="ARBA00004141"/>
    </source>
</evidence>
<keyword evidence="7" id="KW-0807">Transducer</keyword>
<reference evidence="11 12" key="1">
    <citation type="submission" date="2024-02" db="EMBL/GenBank/DDBJ databases">
        <title>Chromosome-scale genome assembly of the rough periwinkle Littorina saxatilis.</title>
        <authorList>
            <person name="De Jode A."/>
            <person name="Faria R."/>
            <person name="Formenti G."/>
            <person name="Sims Y."/>
            <person name="Smith T.P."/>
            <person name="Tracey A."/>
            <person name="Wood J.M.D."/>
            <person name="Zagrodzka Z.B."/>
            <person name="Johannesson K."/>
            <person name="Butlin R.K."/>
            <person name="Leder E.H."/>
        </authorList>
    </citation>
    <scope>NUCLEOTIDE SEQUENCE [LARGE SCALE GENOMIC DNA]</scope>
    <source>
        <strain evidence="11">Snail1</strain>
        <tissue evidence="11">Muscle</tissue>
    </source>
</reference>
<dbReference type="EMBL" id="JBAMIC010000001">
    <property type="protein sequence ID" value="KAK7116134.1"/>
    <property type="molecule type" value="Genomic_DNA"/>
</dbReference>
<comment type="caution">
    <text evidence="11">The sequence shown here is derived from an EMBL/GenBank/DDBJ whole genome shotgun (WGS) entry which is preliminary data.</text>
</comment>
<dbReference type="PROSITE" id="PS50262">
    <property type="entry name" value="G_PROTEIN_RECEP_F1_2"/>
    <property type="match status" value="1"/>
</dbReference>
<feature type="domain" description="G-protein coupled receptors family 1 profile" evidence="10">
    <location>
        <begin position="85"/>
        <end position="360"/>
    </location>
</feature>
<feature type="transmembrane region" description="Helical" evidence="8">
    <location>
        <begin position="184"/>
        <end position="205"/>
    </location>
</feature>
<sequence length="444" mass="49251">MGPGMANFHVLPAFSAVLVGLVAMVVATSGNSSDILATNANASYNDTADFEMDLDNSSIPSEIKPEVIIVDKYVTIFIYCIGYPGNILSFIVWIQKRMRHSSGCYLAALALDDFIFLSLHVVLELHMVWGFQPLNTPVVCQLFPILFLAAQYLGPLLVLGFTTERYISICHPFKREKYCTVRRAKMVIGLLVGSALGLSGVQGYFYTMETTGVNGTYECGPRHQVSAGGNTSLLILWNLSIEILTFLLVPLTVLVLNILVIAEMQRLSRMEQVTLHGHSQRTSATTVMLLAVSFYLIITTLPVTIAYTLFYEFEYKSNMSLTADEIIKDPAFQRAVTYELVLTSIKEFGTTQYAFNIIFYVVTGKIFRKELKRLFVKVLCGKLSLSISKEYTSLRSSLRRDGSKSKTKSTWVSVNGHSTMATNTTTVSVAPITNKNSDVTETNV</sequence>
<feature type="transmembrane region" description="Helical" evidence="8">
    <location>
        <begin position="105"/>
        <end position="123"/>
    </location>
</feature>
<feature type="transmembrane region" description="Helical" evidence="8">
    <location>
        <begin position="73"/>
        <end position="93"/>
    </location>
</feature>
<dbReference type="GO" id="GO:0004930">
    <property type="term" value="F:G protein-coupled receptor activity"/>
    <property type="evidence" value="ECO:0007669"/>
    <property type="project" value="UniProtKB-KW"/>
</dbReference>
<dbReference type="InterPro" id="IPR000276">
    <property type="entry name" value="GPCR_Rhodpsn"/>
</dbReference>
<keyword evidence="6" id="KW-0675">Receptor</keyword>
<dbReference type="Proteomes" id="UP001374579">
    <property type="component" value="Unassembled WGS sequence"/>
</dbReference>
<dbReference type="AlphaFoldDB" id="A0AAN9GPM6"/>
<evidence type="ECO:0000313" key="12">
    <source>
        <dbReference type="Proteomes" id="UP001374579"/>
    </source>
</evidence>
<feature type="transmembrane region" description="Helical" evidence="8">
    <location>
        <begin position="350"/>
        <end position="367"/>
    </location>
</feature>
<evidence type="ECO:0000256" key="7">
    <source>
        <dbReference type="ARBA" id="ARBA00023224"/>
    </source>
</evidence>
<gene>
    <name evidence="11" type="ORF">V1264_001870</name>
</gene>
<name>A0AAN9GPM6_9CAEN</name>